<protein>
    <submittedName>
        <fullName evidence="2">Uncharacterized protein</fullName>
    </submittedName>
</protein>
<sequence>MKKFDIIIILSFILISIVSAAWFFLSSNKKYENRYAEIYVEGVLYKKIPLTENMEDMTIPIETKLGKNIIHISKGKINMADADCHDKVCVRSGTIDKVGQTIVCLPHKVVVEIKGEGKSETDDIAY</sequence>
<dbReference type="AlphaFoldDB" id="A0A1T4XFK9"/>
<dbReference type="RefSeq" id="WP_242948710.1">
    <property type="nucleotide sequence ID" value="NZ_FUYH01000008.1"/>
</dbReference>
<evidence type="ECO:0000313" key="3">
    <source>
        <dbReference type="Proteomes" id="UP000190105"/>
    </source>
</evidence>
<dbReference type="CDD" id="cd09911">
    <property type="entry name" value="Lin0431_like"/>
    <property type="match status" value="1"/>
</dbReference>
<evidence type="ECO:0000256" key="1">
    <source>
        <dbReference type="SAM" id="Phobius"/>
    </source>
</evidence>
<dbReference type="Proteomes" id="UP000190105">
    <property type="component" value="Unassembled WGS sequence"/>
</dbReference>
<reference evidence="3" key="1">
    <citation type="submission" date="2017-02" db="EMBL/GenBank/DDBJ databases">
        <authorList>
            <person name="Varghese N."/>
            <person name="Submissions S."/>
        </authorList>
    </citation>
    <scope>NUCLEOTIDE SEQUENCE [LARGE SCALE GENOMIC DNA]</scope>
    <source>
        <strain evidence="3">USBA 833</strain>
    </source>
</reference>
<keyword evidence="1" id="KW-0812">Transmembrane</keyword>
<gene>
    <name evidence="2" type="ORF">SAMN05443428_10866</name>
</gene>
<feature type="transmembrane region" description="Helical" evidence="1">
    <location>
        <begin position="6"/>
        <end position="25"/>
    </location>
</feature>
<name>A0A1T4XFK9_9CLOT</name>
<evidence type="ECO:0000313" key="2">
    <source>
        <dbReference type="EMBL" id="SKA87851.1"/>
    </source>
</evidence>
<keyword evidence="1" id="KW-1133">Transmembrane helix</keyword>
<keyword evidence="1" id="KW-0472">Membrane</keyword>
<organism evidence="2 3">
    <name type="scientific">Caloramator quimbayensis</name>
    <dbReference type="NCBI Taxonomy" id="1147123"/>
    <lineage>
        <taxon>Bacteria</taxon>
        <taxon>Bacillati</taxon>
        <taxon>Bacillota</taxon>
        <taxon>Clostridia</taxon>
        <taxon>Eubacteriales</taxon>
        <taxon>Clostridiaceae</taxon>
        <taxon>Caloramator</taxon>
    </lineage>
</organism>
<dbReference type="Pfam" id="PF07009">
    <property type="entry name" value="NusG_II"/>
    <property type="match status" value="1"/>
</dbReference>
<keyword evidence="3" id="KW-1185">Reference proteome</keyword>
<proteinExistence type="predicted"/>
<dbReference type="InterPro" id="IPR038690">
    <property type="entry name" value="NusG_2_sf"/>
</dbReference>
<dbReference type="EMBL" id="FUYH01000008">
    <property type="protein sequence ID" value="SKA87851.1"/>
    <property type="molecule type" value="Genomic_DNA"/>
</dbReference>
<dbReference type="Gene3D" id="2.60.320.10">
    <property type="entry name" value="N-utilization substance G protein NusG, insert domain"/>
    <property type="match status" value="1"/>
</dbReference>
<accession>A0A1T4XFK9</accession>
<dbReference type="STRING" id="1147123.SAMN05443428_10866"/>